<feature type="transmembrane region" description="Helical" evidence="1">
    <location>
        <begin position="330"/>
        <end position="350"/>
    </location>
</feature>
<feature type="transmembrane region" description="Helical" evidence="1">
    <location>
        <begin position="419"/>
        <end position="438"/>
    </location>
</feature>
<feature type="transmembrane region" description="Helical" evidence="1">
    <location>
        <begin position="166"/>
        <end position="183"/>
    </location>
</feature>
<feature type="transmembrane region" description="Helical" evidence="1">
    <location>
        <begin position="359"/>
        <end position="377"/>
    </location>
</feature>
<keyword evidence="1" id="KW-0472">Membrane</keyword>
<feature type="transmembrane region" description="Helical" evidence="1">
    <location>
        <begin position="236"/>
        <end position="252"/>
    </location>
</feature>
<comment type="caution">
    <text evidence="2">The sequence shown here is derived from an EMBL/GenBank/DDBJ whole genome shotgun (WGS) entry which is preliminary data.</text>
</comment>
<dbReference type="EMBL" id="SOFD01000007">
    <property type="protein sequence ID" value="TFB81417.1"/>
    <property type="molecule type" value="Genomic_DNA"/>
</dbReference>
<organism evidence="2 3">
    <name type="scientific">Cryobacterium flavum</name>
    <dbReference type="NCBI Taxonomy" id="1424659"/>
    <lineage>
        <taxon>Bacteria</taxon>
        <taxon>Bacillati</taxon>
        <taxon>Actinomycetota</taxon>
        <taxon>Actinomycetes</taxon>
        <taxon>Micrococcales</taxon>
        <taxon>Microbacteriaceae</taxon>
        <taxon>Cryobacterium</taxon>
    </lineage>
</organism>
<keyword evidence="1" id="KW-1133">Transmembrane helix</keyword>
<feature type="transmembrane region" description="Helical" evidence="1">
    <location>
        <begin position="389"/>
        <end position="407"/>
    </location>
</feature>
<keyword evidence="1" id="KW-0812">Transmembrane</keyword>
<feature type="transmembrane region" description="Helical" evidence="1">
    <location>
        <begin position="264"/>
        <end position="284"/>
    </location>
</feature>
<keyword evidence="3" id="KW-1185">Reference proteome</keyword>
<evidence type="ECO:0000313" key="3">
    <source>
        <dbReference type="Proteomes" id="UP000298252"/>
    </source>
</evidence>
<evidence type="ECO:0000256" key="1">
    <source>
        <dbReference type="SAM" id="Phobius"/>
    </source>
</evidence>
<feature type="transmembrane region" description="Helical" evidence="1">
    <location>
        <begin position="458"/>
        <end position="487"/>
    </location>
</feature>
<name>A0ABY2I8S0_9MICO</name>
<evidence type="ECO:0000313" key="2">
    <source>
        <dbReference type="EMBL" id="TFB81417.1"/>
    </source>
</evidence>
<dbReference type="InterPro" id="IPR018674">
    <property type="entry name" value="DUF2142_membrane"/>
</dbReference>
<dbReference type="Pfam" id="PF09913">
    <property type="entry name" value="DUF2142"/>
    <property type="match status" value="1"/>
</dbReference>
<gene>
    <name evidence="2" type="ORF">E3O21_02950</name>
</gene>
<dbReference type="Proteomes" id="UP000298252">
    <property type="component" value="Unassembled WGS sequence"/>
</dbReference>
<sequence>MDQGLRRILRRSQLFRRVLIAALVPVFLFIALISWSLASPVGASPDDDYHMASIWCGQGVRENLCEEGASAVERRVPATLLQYSGCYAFKPEASASCPQEPSSVLLNTSRGNFDGGYPPVFYGVMSVFAGDSISTSILVMRAVNAFFFLTLTATIFFLLPVARRGPLLWGSIVSLVPLGMFIIPSVNPSSWAVLSAATLWVSLLAYFQAQTRSRLFAFGILAAISTIVGAGARGDSAVYAAIAMVTVFMLAFERTQSFLRRSLLPLGLGLVAVAFFFSAGQSAIVSPDALSEGATRQEVVSLTISNILLLPQLWAGALGLWGLGWLDTTFPGLVWIPALVIFMSTLFWGLRRVSLRKGLALGLVFGCLVLIPLYILVNDRVLVGSGVQPRYIYPLMIMLVGLAVLDLDRVDLGLSRVQLTVVAVCLSIANTVALHVNIRRYVTGTDVGVLDLNKNAEWWWLLPISPMQVWAIGSLSFTLALIGAVFFSVTRSEGIFPTSNVAASKHLDHGTRISAA</sequence>
<feature type="transmembrane region" description="Helical" evidence="1">
    <location>
        <begin position="214"/>
        <end position="230"/>
    </location>
</feature>
<protein>
    <submittedName>
        <fullName evidence="2">DUF2142 domain-containing protein</fullName>
    </submittedName>
</protein>
<proteinExistence type="predicted"/>
<reference evidence="2 3" key="1">
    <citation type="submission" date="2019-03" db="EMBL/GenBank/DDBJ databases">
        <title>Genomics of glacier-inhabiting Cryobacterium strains.</title>
        <authorList>
            <person name="Liu Q."/>
            <person name="Xin Y.-H."/>
        </authorList>
    </citation>
    <scope>NUCLEOTIDE SEQUENCE [LARGE SCALE GENOMIC DNA]</scope>
    <source>
        <strain evidence="2 3">Hh8</strain>
    </source>
</reference>
<accession>A0ABY2I8S0</accession>
<feature type="transmembrane region" description="Helical" evidence="1">
    <location>
        <begin position="138"/>
        <end position="159"/>
    </location>
</feature>
<feature type="transmembrane region" description="Helical" evidence="1">
    <location>
        <begin position="189"/>
        <end position="207"/>
    </location>
</feature>